<evidence type="ECO:0000313" key="4">
    <source>
        <dbReference type="Proteomes" id="UP000244855"/>
    </source>
</evidence>
<dbReference type="AlphaFoldDB" id="A0A2V1D166"/>
<reference evidence="3 4" key="1">
    <citation type="journal article" date="2018" name="Sci. Rep.">
        <title>Comparative genomics provides insights into the lifestyle and reveals functional heterogeneity of dark septate endophytic fungi.</title>
        <authorList>
            <person name="Knapp D.G."/>
            <person name="Nemeth J.B."/>
            <person name="Barry K."/>
            <person name="Hainaut M."/>
            <person name="Henrissat B."/>
            <person name="Johnson J."/>
            <person name="Kuo A."/>
            <person name="Lim J.H.P."/>
            <person name="Lipzen A."/>
            <person name="Nolan M."/>
            <person name="Ohm R.A."/>
            <person name="Tamas L."/>
            <person name="Grigoriev I.V."/>
            <person name="Spatafora J.W."/>
            <person name="Nagy L.G."/>
            <person name="Kovacs G.M."/>
        </authorList>
    </citation>
    <scope>NUCLEOTIDE SEQUENCE [LARGE SCALE GENOMIC DNA]</scope>
    <source>
        <strain evidence="3 4">DSE2036</strain>
    </source>
</reference>
<dbReference type="Proteomes" id="UP000244855">
    <property type="component" value="Unassembled WGS sequence"/>
</dbReference>
<dbReference type="EMBL" id="KZ805781">
    <property type="protein sequence ID" value="PVH91780.1"/>
    <property type="molecule type" value="Genomic_DNA"/>
</dbReference>
<feature type="region of interest" description="Disordered" evidence="1">
    <location>
        <begin position="1"/>
        <end position="26"/>
    </location>
</feature>
<sequence length="148" mass="16558">STPPPLPLSEDRQQQIPPQCTNVDSHQTKSSLDITQKLERNLAHLNASNNIFKRWAYEIISWSVSALCMAAIVAILVYCNNRILTEASLYLTAISVLSKLASAALILPTSEALGQLKWNWFNGEKSKDIWDFEIFDKASRGPWGSIII</sequence>
<keyword evidence="2" id="KW-0812">Transmembrane</keyword>
<feature type="non-terminal residue" evidence="3">
    <location>
        <position position="148"/>
    </location>
</feature>
<dbReference type="PANTHER" id="PTHR35394:SF5">
    <property type="entry name" value="DUF3176 DOMAIN-CONTAINING PROTEIN"/>
    <property type="match status" value="1"/>
</dbReference>
<evidence type="ECO:0000256" key="1">
    <source>
        <dbReference type="SAM" id="MobiDB-lite"/>
    </source>
</evidence>
<keyword evidence="2" id="KW-1133">Transmembrane helix</keyword>
<proteinExistence type="predicted"/>
<accession>A0A2V1D166</accession>
<dbReference type="Pfam" id="PF11374">
    <property type="entry name" value="DUF3176"/>
    <property type="match status" value="1"/>
</dbReference>
<feature type="transmembrane region" description="Helical" evidence="2">
    <location>
        <begin position="87"/>
        <end position="107"/>
    </location>
</feature>
<dbReference type="STRING" id="97972.A0A2V1D166"/>
<evidence type="ECO:0000256" key="2">
    <source>
        <dbReference type="SAM" id="Phobius"/>
    </source>
</evidence>
<dbReference type="PANTHER" id="PTHR35394">
    <property type="entry name" value="DUF3176 DOMAIN-CONTAINING PROTEIN"/>
    <property type="match status" value="1"/>
</dbReference>
<feature type="compositionally biased region" description="Polar residues" evidence="1">
    <location>
        <begin position="14"/>
        <end position="26"/>
    </location>
</feature>
<evidence type="ECO:0000313" key="3">
    <source>
        <dbReference type="EMBL" id="PVH91780.1"/>
    </source>
</evidence>
<dbReference type="InterPro" id="IPR021514">
    <property type="entry name" value="DUF3176"/>
</dbReference>
<feature type="non-terminal residue" evidence="3">
    <location>
        <position position="1"/>
    </location>
</feature>
<feature type="transmembrane region" description="Helical" evidence="2">
    <location>
        <begin position="59"/>
        <end position="80"/>
    </location>
</feature>
<gene>
    <name evidence="3" type="ORF">DM02DRAFT_479332</name>
</gene>
<organism evidence="3 4">
    <name type="scientific">Periconia macrospinosa</name>
    <dbReference type="NCBI Taxonomy" id="97972"/>
    <lineage>
        <taxon>Eukaryota</taxon>
        <taxon>Fungi</taxon>
        <taxon>Dikarya</taxon>
        <taxon>Ascomycota</taxon>
        <taxon>Pezizomycotina</taxon>
        <taxon>Dothideomycetes</taxon>
        <taxon>Pleosporomycetidae</taxon>
        <taxon>Pleosporales</taxon>
        <taxon>Massarineae</taxon>
        <taxon>Periconiaceae</taxon>
        <taxon>Periconia</taxon>
    </lineage>
</organism>
<protein>
    <submittedName>
        <fullName evidence="3">Uncharacterized protein</fullName>
    </submittedName>
</protein>
<keyword evidence="4" id="KW-1185">Reference proteome</keyword>
<name>A0A2V1D166_9PLEO</name>
<dbReference type="OrthoDB" id="5242705at2759"/>
<keyword evidence="2" id="KW-0472">Membrane</keyword>